<dbReference type="AlphaFoldDB" id="A0A8B6X4T3"/>
<keyword evidence="1" id="KW-0732">Signal</keyword>
<reference evidence="3" key="2">
    <citation type="submission" date="2025-08" db="UniProtKB">
        <authorList>
            <consortium name="RefSeq"/>
        </authorList>
    </citation>
    <scope>IDENTIFICATION</scope>
</reference>
<organism evidence="2 3">
    <name type="scientific">Derxia gummosa DSM 723</name>
    <dbReference type="NCBI Taxonomy" id="1121388"/>
    <lineage>
        <taxon>Bacteria</taxon>
        <taxon>Pseudomonadati</taxon>
        <taxon>Pseudomonadota</taxon>
        <taxon>Betaproteobacteria</taxon>
        <taxon>Burkholderiales</taxon>
        <taxon>Alcaligenaceae</taxon>
        <taxon>Derxia</taxon>
    </lineage>
</organism>
<keyword evidence="2" id="KW-1185">Reference proteome</keyword>
<dbReference type="Proteomes" id="UP000675920">
    <property type="component" value="Unplaced"/>
</dbReference>
<dbReference type="InterPro" id="IPR045926">
    <property type="entry name" value="DUF6345"/>
</dbReference>
<name>A0A8B6X4T3_9BURK</name>
<evidence type="ECO:0000256" key="1">
    <source>
        <dbReference type="SAM" id="SignalP"/>
    </source>
</evidence>
<accession>A0A8B6X4T3</accession>
<dbReference type="OrthoDB" id="135768at2"/>
<evidence type="ECO:0000313" key="2">
    <source>
        <dbReference type="Proteomes" id="UP000675920"/>
    </source>
</evidence>
<feature type="chain" id="PRO_5034204792" evidence="1">
    <location>
        <begin position="19"/>
        <end position="287"/>
    </location>
</feature>
<proteinExistence type="predicted"/>
<feature type="signal peptide" evidence="1">
    <location>
        <begin position="1"/>
        <end position="18"/>
    </location>
</feature>
<dbReference type="RefSeq" id="WP_028311975.1">
    <property type="nucleotide sequence ID" value="NZ_AXWS01000014.1"/>
</dbReference>
<sequence>MSISKLLLAAGVVGCAFAARPAAAVNVSMGCVERYSDASGFTTDDNVSLTCDAASGFYGLFNFWGGNALRRFWQNTLVWPTDYREDSFGGSDSIEADWSSADLHVFSGHGSCQNPPVSTSPDFLVTARNGIGRNANFVNIGSSLRLGEFPGSGVFGSNGNLNALMINASCPMDLVSLTTQWWPVFQGLHVAMGHSGDVSHDNLDSPTKLPTVGMWLGLLGGPSGSVSYRTAWMNAGLIDVQDGVCAVITGTGRTEAEAISRRDAETPKQRIGDALPATWIAWRWTCK</sequence>
<reference evidence="3" key="1">
    <citation type="journal article" date="2006" name="Proc. Natl. Acad. Sci. U.S.A.">
        <title>Amplification of the entire kanamycin biosynthetic gene cluster during empirical strain improvement of Streptomyces kanamyceticus.</title>
        <authorList>
            <person name="Yanai K."/>
            <person name="Murakami T."/>
            <person name="Bibb M."/>
        </authorList>
    </citation>
    <scope>NUCLEOTIDE SEQUENCE</scope>
</reference>
<dbReference type="Pfam" id="PF19872">
    <property type="entry name" value="DUF6345"/>
    <property type="match status" value="1"/>
</dbReference>
<protein>
    <submittedName>
        <fullName evidence="3">DUF6345 domain-containing protein</fullName>
    </submittedName>
</protein>
<evidence type="ECO:0000313" key="3">
    <source>
        <dbReference type="RefSeq" id="WP_028311975.1"/>
    </source>
</evidence>
<dbReference type="PROSITE" id="PS51257">
    <property type="entry name" value="PROKAR_LIPOPROTEIN"/>
    <property type="match status" value="1"/>
</dbReference>